<protein>
    <recommendedName>
        <fullName evidence="2">Tail fiber protein</fullName>
    </recommendedName>
</protein>
<reference evidence="1" key="1">
    <citation type="submission" date="2020-05" db="EMBL/GenBank/DDBJ databases">
        <authorList>
            <person name="Chiriac C."/>
            <person name="Salcher M."/>
            <person name="Ghai R."/>
            <person name="Kavagutti S V."/>
        </authorList>
    </citation>
    <scope>NUCLEOTIDE SEQUENCE</scope>
</reference>
<sequence length="421" mass="42506">MTTVPDFIFTPTALSGSGLVSEAEAMLAALATVQRAATAPATPLEGMLWWDSAAVPDVLKRYTVTAGWIALASVNVTTGALAWYGPSIPTVTAGGTADALTGTFSPALVLADAPIVCVVLSGANTITTPTFAADGGTARTIVKNGGSALVAGDLPASLAVALLKYNVANTRWELLNPAVVPASATASGIVELATDAEAITGTDAVRAVTPAAALAGLQGAPHAFTAGQGCTNQLLTDGATITPNLALQNSGSVLLAGNRTLGIPSGLVAGVRQKFEYDLWQDNTGTRTLAETWGYRWAGGTAGVLSTVPGTRDKLFGDVAYYNTATVTMTIATPGVVTFTGHGFSVGMHPTIQITTTGALPTGLTASTTYWASPVDANTMNLSTSLANAVAGTYIATSGSQSGVHTMIALAIDLSLVKAFS</sequence>
<name>A0A6J5RNV6_9CAUD</name>
<evidence type="ECO:0000313" key="1">
    <source>
        <dbReference type="EMBL" id="CAB4195876.1"/>
    </source>
</evidence>
<organism evidence="1">
    <name type="scientific">uncultured Caudovirales phage</name>
    <dbReference type="NCBI Taxonomy" id="2100421"/>
    <lineage>
        <taxon>Viruses</taxon>
        <taxon>Duplodnaviria</taxon>
        <taxon>Heunggongvirae</taxon>
        <taxon>Uroviricota</taxon>
        <taxon>Caudoviricetes</taxon>
        <taxon>Peduoviridae</taxon>
        <taxon>Maltschvirus</taxon>
        <taxon>Maltschvirus maltsch</taxon>
    </lineage>
</organism>
<accession>A0A6J5RNV6</accession>
<evidence type="ECO:0008006" key="2">
    <source>
        <dbReference type="Google" id="ProtNLM"/>
    </source>
</evidence>
<dbReference type="EMBL" id="LR797246">
    <property type="protein sequence ID" value="CAB4195876.1"/>
    <property type="molecule type" value="Genomic_DNA"/>
</dbReference>
<gene>
    <name evidence="1" type="ORF">UFOVP1299_40</name>
</gene>
<proteinExistence type="predicted"/>